<protein>
    <recommendedName>
        <fullName evidence="2">Succinate dehydrogenase assembly factor 4, mitochondrial</fullName>
    </recommendedName>
</protein>
<evidence type="ECO:0000313" key="5">
    <source>
        <dbReference type="Proteomes" id="UP000325081"/>
    </source>
</evidence>
<reference evidence="5" key="1">
    <citation type="journal article" date="2019" name="Curr. Biol.">
        <title>Genome Sequence of Striga asiatica Provides Insight into the Evolution of Plant Parasitism.</title>
        <authorList>
            <person name="Yoshida S."/>
            <person name="Kim S."/>
            <person name="Wafula E.K."/>
            <person name="Tanskanen J."/>
            <person name="Kim Y.M."/>
            <person name="Honaas L."/>
            <person name="Yang Z."/>
            <person name="Spallek T."/>
            <person name="Conn C.E."/>
            <person name="Ichihashi Y."/>
            <person name="Cheong K."/>
            <person name="Cui S."/>
            <person name="Der J.P."/>
            <person name="Gundlach H."/>
            <person name="Jiao Y."/>
            <person name="Hori C."/>
            <person name="Ishida J.K."/>
            <person name="Kasahara H."/>
            <person name="Kiba T."/>
            <person name="Kim M.S."/>
            <person name="Koo N."/>
            <person name="Laohavisit A."/>
            <person name="Lee Y.H."/>
            <person name="Lumba S."/>
            <person name="McCourt P."/>
            <person name="Mortimer J.C."/>
            <person name="Mutuku J.M."/>
            <person name="Nomura T."/>
            <person name="Sasaki-Sekimoto Y."/>
            <person name="Seto Y."/>
            <person name="Wang Y."/>
            <person name="Wakatake T."/>
            <person name="Sakakibara H."/>
            <person name="Demura T."/>
            <person name="Yamaguchi S."/>
            <person name="Yoneyama K."/>
            <person name="Manabe R.I."/>
            <person name="Nelson D.C."/>
            <person name="Schulman A.H."/>
            <person name="Timko M.P."/>
            <person name="dePamphilis C.W."/>
            <person name="Choi D."/>
            <person name="Shirasu K."/>
        </authorList>
    </citation>
    <scope>NUCLEOTIDE SEQUENCE [LARGE SCALE GENOMIC DNA]</scope>
    <source>
        <strain evidence="5">cv. UVA1</strain>
    </source>
</reference>
<dbReference type="InterPro" id="IPR012875">
    <property type="entry name" value="SDHF4"/>
</dbReference>
<dbReference type="PANTHER" id="PTHR28524:SF3">
    <property type="entry name" value="SUCCINATE DEHYDROGENASE ASSEMBLY FACTOR 4, MITOCHONDRIAL"/>
    <property type="match status" value="1"/>
</dbReference>
<name>A0A5A7QQ03_STRAF</name>
<gene>
    <name evidence="4" type="ORF">STAS_24412</name>
</gene>
<comment type="caution">
    <text evidence="4">The sequence shown here is derived from an EMBL/GenBank/DDBJ whole genome shotgun (WGS) entry which is preliminary data.</text>
</comment>
<dbReference type="Pfam" id="PF07896">
    <property type="entry name" value="DUF1674"/>
    <property type="match status" value="1"/>
</dbReference>
<feature type="compositionally biased region" description="Basic and acidic residues" evidence="3">
    <location>
        <begin position="38"/>
        <end position="61"/>
    </location>
</feature>
<dbReference type="AlphaFoldDB" id="A0A5A7QQ03"/>
<evidence type="ECO:0000313" key="4">
    <source>
        <dbReference type="EMBL" id="GER47314.1"/>
    </source>
</evidence>
<feature type="compositionally biased region" description="Basic and acidic residues" evidence="3">
    <location>
        <begin position="70"/>
        <end position="89"/>
    </location>
</feature>
<sequence length="101" mass="11889">MATNLYRQLSSSITRVSNRWVICTTTQLFQNQWLETKESQISDAKEKIHDQTEDERKPTSKDEEDGGDLVNKHTGEVDGPRRLEPTRYGDWENHEKYIQYS</sequence>
<accession>A0A5A7QQ03</accession>
<dbReference type="GO" id="GO:0005739">
    <property type="term" value="C:mitochondrion"/>
    <property type="evidence" value="ECO:0007669"/>
    <property type="project" value="TreeGrafter"/>
</dbReference>
<keyword evidence="5" id="KW-1185">Reference proteome</keyword>
<organism evidence="4 5">
    <name type="scientific">Striga asiatica</name>
    <name type="common">Asiatic witchweed</name>
    <name type="synonym">Buchnera asiatica</name>
    <dbReference type="NCBI Taxonomy" id="4170"/>
    <lineage>
        <taxon>Eukaryota</taxon>
        <taxon>Viridiplantae</taxon>
        <taxon>Streptophyta</taxon>
        <taxon>Embryophyta</taxon>
        <taxon>Tracheophyta</taxon>
        <taxon>Spermatophyta</taxon>
        <taxon>Magnoliopsida</taxon>
        <taxon>eudicotyledons</taxon>
        <taxon>Gunneridae</taxon>
        <taxon>Pentapetalae</taxon>
        <taxon>asterids</taxon>
        <taxon>lamiids</taxon>
        <taxon>Lamiales</taxon>
        <taxon>Orobanchaceae</taxon>
        <taxon>Buchnereae</taxon>
        <taxon>Striga</taxon>
    </lineage>
</organism>
<dbReference type="Proteomes" id="UP000325081">
    <property type="component" value="Unassembled WGS sequence"/>
</dbReference>
<dbReference type="EMBL" id="BKCP01007848">
    <property type="protein sequence ID" value="GER47314.1"/>
    <property type="molecule type" value="Genomic_DNA"/>
</dbReference>
<dbReference type="GO" id="GO:0034553">
    <property type="term" value="P:mitochondrial respiratory chain complex II assembly"/>
    <property type="evidence" value="ECO:0007669"/>
    <property type="project" value="TreeGrafter"/>
</dbReference>
<feature type="region of interest" description="Disordered" evidence="3">
    <location>
        <begin position="38"/>
        <end position="89"/>
    </location>
</feature>
<dbReference type="PANTHER" id="PTHR28524">
    <property type="entry name" value="SUCCINATE DEHYDROGENASE ASSEMBLY FACTOR 4, MITOCHONDRIAL"/>
    <property type="match status" value="1"/>
</dbReference>
<comment type="similarity">
    <text evidence="1">Belongs to the SDHAF4 family.</text>
</comment>
<dbReference type="OrthoDB" id="201362at2759"/>
<evidence type="ECO:0000256" key="3">
    <source>
        <dbReference type="SAM" id="MobiDB-lite"/>
    </source>
</evidence>
<evidence type="ECO:0000256" key="2">
    <source>
        <dbReference type="ARBA" id="ARBA00022170"/>
    </source>
</evidence>
<evidence type="ECO:0000256" key="1">
    <source>
        <dbReference type="ARBA" id="ARBA00005701"/>
    </source>
</evidence>
<proteinExistence type="inferred from homology"/>